<dbReference type="NCBIfam" id="TIGR00152">
    <property type="entry name" value="dephospho-CoA kinase"/>
    <property type="match status" value="1"/>
</dbReference>
<dbReference type="EMBL" id="BMQO01000001">
    <property type="protein sequence ID" value="GGS17013.1"/>
    <property type="molecule type" value="Genomic_DNA"/>
</dbReference>
<name>A0ABQ2SCE1_9DEIO</name>
<feature type="binding site" evidence="3">
    <location>
        <begin position="33"/>
        <end position="38"/>
    </location>
    <ligand>
        <name>ATP</name>
        <dbReference type="ChEBI" id="CHEBI:30616"/>
    </ligand>
</feature>
<dbReference type="EC" id="2.7.1.24" evidence="3 4"/>
<dbReference type="InterPro" id="IPR027417">
    <property type="entry name" value="P-loop_NTPase"/>
</dbReference>
<dbReference type="RefSeq" id="WP_189098825.1">
    <property type="nucleotide sequence ID" value="NZ_BMQO01000001.1"/>
</dbReference>
<protein>
    <recommendedName>
        <fullName evidence="3 4">Dephospho-CoA kinase</fullName>
        <ecNumber evidence="3 4">2.7.1.24</ecNumber>
    </recommendedName>
    <alternativeName>
        <fullName evidence="3">Dephosphocoenzyme A kinase</fullName>
    </alternativeName>
</protein>
<keyword evidence="3" id="KW-0173">Coenzyme A biosynthesis</keyword>
<dbReference type="Proteomes" id="UP000620633">
    <property type="component" value="Unassembled WGS sequence"/>
</dbReference>
<dbReference type="PANTHER" id="PTHR10695:SF46">
    <property type="entry name" value="BIFUNCTIONAL COENZYME A SYNTHASE-RELATED"/>
    <property type="match status" value="1"/>
</dbReference>
<dbReference type="InterPro" id="IPR001977">
    <property type="entry name" value="Depp_CoAkinase"/>
</dbReference>
<proteinExistence type="inferred from homology"/>
<keyword evidence="3 6" id="KW-0418">Kinase</keyword>
<keyword evidence="7" id="KW-1185">Reference proteome</keyword>
<evidence type="ECO:0000313" key="6">
    <source>
        <dbReference type="EMBL" id="GGS17013.1"/>
    </source>
</evidence>
<evidence type="ECO:0000256" key="2">
    <source>
        <dbReference type="ARBA" id="ARBA00022840"/>
    </source>
</evidence>
<comment type="function">
    <text evidence="3">Catalyzes the phosphorylation of the 3'-hydroxyl group of dephosphocoenzyme A to form coenzyme A.</text>
</comment>
<dbReference type="Pfam" id="PF01121">
    <property type="entry name" value="CoaE"/>
    <property type="match status" value="1"/>
</dbReference>
<feature type="region of interest" description="Disordered" evidence="5">
    <location>
        <begin position="1"/>
        <end position="20"/>
    </location>
</feature>
<dbReference type="PROSITE" id="PS51219">
    <property type="entry name" value="DPCK"/>
    <property type="match status" value="1"/>
</dbReference>
<comment type="catalytic activity">
    <reaction evidence="3">
        <text>3'-dephospho-CoA + ATP = ADP + CoA + H(+)</text>
        <dbReference type="Rhea" id="RHEA:18245"/>
        <dbReference type="ChEBI" id="CHEBI:15378"/>
        <dbReference type="ChEBI" id="CHEBI:30616"/>
        <dbReference type="ChEBI" id="CHEBI:57287"/>
        <dbReference type="ChEBI" id="CHEBI:57328"/>
        <dbReference type="ChEBI" id="CHEBI:456216"/>
        <dbReference type="EC" id="2.7.1.24"/>
    </reaction>
</comment>
<dbReference type="GO" id="GO:0016301">
    <property type="term" value="F:kinase activity"/>
    <property type="evidence" value="ECO:0007669"/>
    <property type="project" value="UniProtKB-KW"/>
</dbReference>
<comment type="subcellular location">
    <subcellularLocation>
        <location evidence="3">Cytoplasm</location>
    </subcellularLocation>
</comment>
<dbReference type="Gene3D" id="3.40.50.300">
    <property type="entry name" value="P-loop containing nucleotide triphosphate hydrolases"/>
    <property type="match status" value="1"/>
</dbReference>
<keyword evidence="3" id="KW-0963">Cytoplasm</keyword>
<keyword evidence="1 3" id="KW-0547">Nucleotide-binding</keyword>
<evidence type="ECO:0000256" key="3">
    <source>
        <dbReference type="HAMAP-Rule" id="MF_00376"/>
    </source>
</evidence>
<keyword evidence="3" id="KW-0808">Transferase</keyword>
<dbReference type="HAMAP" id="MF_00376">
    <property type="entry name" value="Dephospho_CoA_kinase"/>
    <property type="match status" value="1"/>
</dbReference>
<evidence type="ECO:0000313" key="7">
    <source>
        <dbReference type="Proteomes" id="UP000620633"/>
    </source>
</evidence>
<dbReference type="CDD" id="cd02022">
    <property type="entry name" value="DPCK"/>
    <property type="match status" value="1"/>
</dbReference>
<gene>
    <name evidence="3 6" type="primary">coaE</name>
    <name evidence="6" type="ORF">GCM10008961_05830</name>
</gene>
<dbReference type="SUPFAM" id="SSF52540">
    <property type="entry name" value="P-loop containing nucleoside triphosphate hydrolases"/>
    <property type="match status" value="1"/>
</dbReference>
<dbReference type="PANTHER" id="PTHR10695">
    <property type="entry name" value="DEPHOSPHO-COA KINASE-RELATED"/>
    <property type="match status" value="1"/>
</dbReference>
<comment type="similarity">
    <text evidence="3">Belongs to the CoaE family.</text>
</comment>
<evidence type="ECO:0000256" key="4">
    <source>
        <dbReference type="NCBIfam" id="TIGR00152"/>
    </source>
</evidence>
<organism evidence="6 7">
    <name type="scientific">Deinococcus knuensis</name>
    <dbReference type="NCBI Taxonomy" id="1837380"/>
    <lineage>
        <taxon>Bacteria</taxon>
        <taxon>Thermotogati</taxon>
        <taxon>Deinococcota</taxon>
        <taxon>Deinococci</taxon>
        <taxon>Deinococcales</taxon>
        <taxon>Deinococcaceae</taxon>
        <taxon>Deinococcus</taxon>
    </lineage>
</organism>
<comment type="caution">
    <text evidence="6">The sequence shown here is derived from an EMBL/GenBank/DDBJ whole genome shotgun (WGS) entry which is preliminary data.</text>
</comment>
<comment type="pathway">
    <text evidence="3">Cofactor biosynthesis; coenzyme A biosynthesis; CoA from (R)-pantothenate: step 5/5.</text>
</comment>
<evidence type="ECO:0000256" key="1">
    <source>
        <dbReference type="ARBA" id="ARBA00022741"/>
    </source>
</evidence>
<sequence length="218" mass="23191">MSPADRHPAGNPPPVLPTAPRTVRRIGLTGSIGAGKSTVAALMRERGLTVLDADEQARLVTQDPEVLALLDARFPGVVVSGTLDRAALAAQVFGNPAALTDLNAITHPRVRTRMAALEDQAAARGERVVVQDVPLLFEGSLHAQMDAVIVVDAPLPLRVRRVMDRSGLSEPEVLARDARQMPADQKRQRATVVIDNSGDHAHLETQVDAALRQLGLGG</sequence>
<accession>A0ABQ2SCE1</accession>
<reference evidence="7" key="1">
    <citation type="journal article" date="2019" name="Int. J. Syst. Evol. Microbiol.">
        <title>The Global Catalogue of Microorganisms (GCM) 10K type strain sequencing project: providing services to taxonomists for standard genome sequencing and annotation.</title>
        <authorList>
            <consortium name="The Broad Institute Genomics Platform"/>
            <consortium name="The Broad Institute Genome Sequencing Center for Infectious Disease"/>
            <person name="Wu L."/>
            <person name="Ma J."/>
        </authorList>
    </citation>
    <scope>NUCLEOTIDE SEQUENCE [LARGE SCALE GENOMIC DNA]</scope>
    <source>
        <strain evidence="7">JCM 31406</strain>
    </source>
</reference>
<keyword evidence="2 3" id="KW-0067">ATP-binding</keyword>
<evidence type="ECO:0000256" key="5">
    <source>
        <dbReference type="SAM" id="MobiDB-lite"/>
    </source>
</evidence>